<keyword evidence="1" id="KW-0132">Cell division</keyword>
<dbReference type="OrthoDB" id="9797575at2"/>
<dbReference type="RefSeq" id="WP_160726464.1">
    <property type="nucleotide sequence ID" value="NZ_WTYC01000001.1"/>
</dbReference>
<organism evidence="1 2">
    <name type="scientific">Qipengyuania vulgaris</name>
    <dbReference type="NCBI Taxonomy" id="291985"/>
    <lineage>
        <taxon>Bacteria</taxon>
        <taxon>Pseudomonadati</taxon>
        <taxon>Pseudomonadota</taxon>
        <taxon>Alphaproteobacteria</taxon>
        <taxon>Sphingomonadales</taxon>
        <taxon>Erythrobacteraceae</taxon>
        <taxon>Qipengyuania</taxon>
    </lineage>
</organism>
<evidence type="ECO:0000313" key="1">
    <source>
        <dbReference type="EMBL" id="MXO46843.1"/>
    </source>
</evidence>
<evidence type="ECO:0000313" key="2">
    <source>
        <dbReference type="Proteomes" id="UP000448199"/>
    </source>
</evidence>
<dbReference type="Proteomes" id="UP000448199">
    <property type="component" value="Unassembled WGS sequence"/>
</dbReference>
<accession>A0A844XNP2</accession>
<protein>
    <submittedName>
        <fullName evidence="1">Cell division protein ZapA</fullName>
    </submittedName>
</protein>
<proteinExistence type="predicted"/>
<reference evidence="1 2" key="1">
    <citation type="submission" date="2019-12" db="EMBL/GenBank/DDBJ databases">
        <title>Genomic-based taxomic classification of the family Erythrobacteraceae.</title>
        <authorList>
            <person name="Xu L."/>
        </authorList>
    </citation>
    <scope>NUCLEOTIDE SEQUENCE [LARGE SCALE GENOMIC DNA]</scope>
    <source>
        <strain evidence="1 2">DSM 17792</strain>
    </source>
</reference>
<keyword evidence="2" id="KW-1185">Reference proteome</keyword>
<sequence length="110" mass="11560">MSDVRLKVGGRHYTVSCADGQEENVQRLASVIDGKLAAMGPNLSSNEAKNLLFAALILADELEDAQGKAARASAPPPPAIDTDRVAEKLERLAVSLENAAMRLEGGSQTS</sequence>
<dbReference type="Pfam" id="PF05164">
    <property type="entry name" value="ZapA"/>
    <property type="match status" value="1"/>
</dbReference>
<dbReference type="AlphaFoldDB" id="A0A844XNP2"/>
<dbReference type="SUPFAM" id="SSF102829">
    <property type="entry name" value="Cell division protein ZapA-like"/>
    <property type="match status" value="1"/>
</dbReference>
<keyword evidence="1" id="KW-0131">Cell cycle</keyword>
<dbReference type="GO" id="GO:0051301">
    <property type="term" value="P:cell division"/>
    <property type="evidence" value="ECO:0007669"/>
    <property type="project" value="UniProtKB-KW"/>
</dbReference>
<dbReference type="InterPro" id="IPR007838">
    <property type="entry name" value="Cell_div_ZapA-like"/>
</dbReference>
<gene>
    <name evidence="1" type="primary">zapA</name>
    <name evidence="1" type="ORF">GRI69_01015</name>
</gene>
<dbReference type="InterPro" id="IPR036192">
    <property type="entry name" value="Cell_div_ZapA-like_sf"/>
</dbReference>
<dbReference type="InterPro" id="IPR042233">
    <property type="entry name" value="Cell_div_ZapA_N"/>
</dbReference>
<dbReference type="EMBL" id="WTYC01000001">
    <property type="protein sequence ID" value="MXO46843.1"/>
    <property type="molecule type" value="Genomic_DNA"/>
</dbReference>
<dbReference type="Gene3D" id="3.30.160.880">
    <property type="entry name" value="Cell division protein ZapA protomer, N-terminal domain"/>
    <property type="match status" value="1"/>
</dbReference>
<comment type="caution">
    <text evidence="1">The sequence shown here is derived from an EMBL/GenBank/DDBJ whole genome shotgun (WGS) entry which is preliminary data.</text>
</comment>
<name>A0A844XNP2_9SPHN</name>